<reference evidence="2" key="1">
    <citation type="submission" date="2016-10" db="EMBL/GenBank/DDBJ databases">
        <authorList>
            <person name="Varghese N."/>
            <person name="Submissions S."/>
        </authorList>
    </citation>
    <scope>NUCLEOTIDE SEQUENCE [LARGE SCALE GENOMIC DNA]</scope>
    <source>
        <strain evidence="2">CGMCC 1.9108</strain>
    </source>
</reference>
<dbReference type="InterPro" id="IPR014710">
    <property type="entry name" value="RmlC-like_jellyroll"/>
</dbReference>
<protein>
    <submittedName>
        <fullName evidence="1">Dimethlysulfonioproprionate lyase</fullName>
    </submittedName>
</protein>
<dbReference type="Gene3D" id="2.60.120.10">
    <property type="entry name" value="Jelly Rolls"/>
    <property type="match status" value="1"/>
</dbReference>
<dbReference type="RefSeq" id="WP_176827845.1">
    <property type="nucleotide sequence ID" value="NZ_FMZV01000003.1"/>
</dbReference>
<proteinExistence type="predicted"/>
<keyword evidence="2" id="KW-1185">Reference proteome</keyword>
<keyword evidence="1" id="KW-0456">Lyase</keyword>
<dbReference type="GO" id="GO:0047869">
    <property type="term" value="F:dimethylpropiothetin dethiomethylase activity"/>
    <property type="evidence" value="ECO:0007669"/>
    <property type="project" value="InterPro"/>
</dbReference>
<dbReference type="SUPFAM" id="SSF51182">
    <property type="entry name" value="RmlC-like cupins"/>
    <property type="match status" value="1"/>
</dbReference>
<dbReference type="STRING" id="639004.SAMN04488239_10395"/>
<evidence type="ECO:0000313" key="2">
    <source>
        <dbReference type="Proteomes" id="UP000199628"/>
    </source>
</evidence>
<evidence type="ECO:0000313" key="1">
    <source>
        <dbReference type="EMBL" id="SDC65620.1"/>
    </source>
</evidence>
<name>A0A1G6NCQ9_9RHOB</name>
<dbReference type="AlphaFoldDB" id="A0A1G6NCQ9"/>
<organism evidence="1 2">
    <name type="scientific">Ruegeria marina</name>
    <dbReference type="NCBI Taxonomy" id="639004"/>
    <lineage>
        <taxon>Bacteria</taxon>
        <taxon>Pseudomonadati</taxon>
        <taxon>Pseudomonadota</taxon>
        <taxon>Alphaproteobacteria</taxon>
        <taxon>Rhodobacterales</taxon>
        <taxon>Roseobacteraceae</taxon>
        <taxon>Ruegeria</taxon>
    </lineage>
</organism>
<gene>
    <name evidence="1" type="ORF">SAMN04488239_10395</name>
</gene>
<dbReference type="Proteomes" id="UP000199628">
    <property type="component" value="Unassembled WGS sequence"/>
</dbReference>
<dbReference type="Pfam" id="PF16867">
    <property type="entry name" value="DMSP_lyase"/>
    <property type="match status" value="1"/>
</dbReference>
<dbReference type="InterPro" id="IPR011051">
    <property type="entry name" value="RmlC_Cupin_sf"/>
</dbReference>
<dbReference type="InterPro" id="IPR031723">
    <property type="entry name" value="DMSP_lyase"/>
</dbReference>
<accession>A0A1G6NCQ9</accession>
<dbReference type="EMBL" id="FMZV01000003">
    <property type="protein sequence ID" value="SDC65620.1"/>
    <property type="molecule type" value="Genomic_DNA"/>
</dbReference>
<sequence length="201" mass="21828">MSQTAQTLIHALCLPLLAEDRPEAARTALVLRELGPQQLCTPQPQSSDHLAIRSLLALSSHPAAAGLLSAFDLIPWGINPVAAQIGDRGSMYVVANLMGPEGPVPCADLRMGLYYQRPNTYYGLHNHDADETYTILAGSAVWTAGDDTRLREAGEQIHHPSLLPHAFRTGPEGVLAFWRWSGDVNLHSYTMLDDPQVAITA</sequence>